<dbReference type="InterPro" id="IPR056827">
    <property type="entry name" value="CBM87_Agd3"/>
</dbReference>
<feature type="non-terminal residue" evidence="3">
    <location>
        <position position="1"/>
    </location>
</feature>
<dbReference type="AlphaFoldDB" id="A0AAD5X9L4"/>
<dbReference type="EMBL" id="JADGJH010005102">
    <property type="protein sequence ID" value="KAJ3082126.1"/>
    <property type="molecule type" value="Genomic_DNA"/>
</dbReference>
<keyword evidence="1" id="KW-0732">Signal</keyword>
<feature type="signal peptide" evidence="1">
    <location>
        <begin position="1"/>
        <end position="18"/>
    </location>
</feature>
<sequence length="289" mass="29954">MCSVLLASVAILASTVSASAPTQALVFASDTASGQAAIAALANFNVPYIAYSAASSTAYNTLPLTDSLGNANFSMIVLGSGVLPFSSAQWTQLYTYQNTYNVRLVSLYDVPGVGAADPYTTTDNFASNSFSLSPYDNNNTIAKSAAGLSDTYSISFSTSNLGSTYPAKLINTTAVTPILSFVDASTNATTIAACLYTFSQTQQQLSFFYQIAAWEVSISTNTVAATVSSYTDAIWISWASNGTFAVSTPVTTTATGTTIASASSLTSTPTPTSVGPFYVEQNALIISTG</sequence>
<gene>
    <name evidence="3" type="ORF">HK100_009753</name>
</gene>
<accession>A0AAD5X9L4</accession>
<keyword evidence="4" id="KW-1185">Reference proteome</keyword>
<proteinExistence type="predicted"/>
<name>A0AAD5X9L4_9FUNG</name>
<comment type="caution">
    <text evidence="3">The sequence shown here is derived from an EMBL/GenBank/DDBJ whole genome shotgun (WGS) entry which is preliminary data.</text>
</comment>
<feature type="chain" id="PRO_5041918217" description="Agd3 CBM87 domain-containing protein" evidence="1">
    <location>
        <begin position="19"/>
        <end position="289"/>
    </location>
</feature>
<feature type="domain" description="Agd3 CBM87" evidence="2">
    <location>
        <begin position="23"/>
        <end position="217"/>
    </location>
</feature>
<dbReference type="Pfam" id="PF25116">
    <property type="entry name" value="CBM87_Agd3"/>
    <property type="match status" value="1"/>
</dbReference>
<dbReference type="Proteomes" id="UP001211907">
    <property type="component" value="Unassembled WGS sequence"/>
</dbReference>
<reference evidence="3" key="1">
    <citation type="submission" date="2020-05" db="EMBL/GenBank/DDBJ databases">
        <title>Phylogenomic resolution of chytrid fungi.</title>
        <authorList>
            <person name="Stajich J.E."/>
            <person name="Amses K."/>
            <person name="Simmons R."/>
            <person name="Seto K."/>
            <person name="Myers J."/>
            <person name="Bonds A."/>
            <person name="Quandt C.A."/>
            <person name="Barry K."/>
            <person name="Liu P."/>
            <person name="Grigoriev I."/>
            <person name="Longcore J.E."/>
            <person name="James T.Y."/>
        </authorList>
    </citation>
    <scope>NUCLEOTIDE SEQUENCE</scope>
    <source>
        <strain evidence="3">JEL0513</strain>
    </source>
</reference>
<evidence type="ECO:0000256" key="1">
    <source>
        <dbReference type="SAM" id="SignalP"/>
    </source>
</evidence>
<protein>
    <recommendedName>
        <fullName evidence="2">Agd3 CBM87 domain-containing protein</fullName>
    </recommendedName>
</protein>
<evidence type="ECO:0000313" key="3">
    <source>
        <dbReference type="EMBL" id="KAJ3082126.1"/>
    </source>
</evidence>
<organism evidence="3 4">
    <name type="scientific">Physocladia obscura</name>
    <dbReference type="NCBI Taxonomy" id="109957"/>
    <lineage>
        <taxon>Eukaryota</taxon>
        <taxon>Fungi</taxon>
        <taxon>Fungi incertae sedis</taxon>
        <taxon>Chytridiomycota</taxon>
        <taxon>Chytridiomycota incertae sedis</taxon>
        <taxon>Chytridiomycetes</taxon>
        <taxon>Chytridiales</taxon>
        <taxon>Chytriomycetaceae</taxon>
        <taxon>Physocladia</taxon>
    </lineage>
</organism>
<evidence type="ECO:0000259" key="2">
    <source>
        <dbReference type="Pfam" id="PF25116"/>
    </source>
</evidence>
<evidence type="ECO:0000313" key="4">
    <source>
        <dbReference type="Proteomes" id="UP001211907"/>
    </source>
</evidence>